<evidence type="ECO:0000313" key="3">
    <source>
        <dbReference type="Proteomes" id="UP001172101"/>
    </source>
</evidence>
<sequence>MYNRCVCVCVCVLCCAWLSPPLQARRRCGEWNGGGGMTLREIPLPRHATSSLGYAGKSNLGGSASAPVVGGEVESCFPYDCYDGPPKNKFNDPSPKLSSSSFYYCMFVRTYSVVT</sequence>
<gene>
    <name evidence="2" type="ORF">B0T26DRAFT_412791</name>
</gene>
<reference evidence="2" key="1">
    <citation type="submission" date="2023-06" db="EMBL/GenBank/DDBJ databases">
        <title>Genome-scale phylogeny and comparative genomics of the fungal order Sordariales.</title>
        <authorList>
            <consortium name="Lawrence Berkeley National Laboratory"/>
            <person name="Hensen N."/>
            <person name="Bonometti L."/>
            <person name="Westerberg I."/>
            <person name="Brannstrom I.O."/>
            <person name="Guillou S."/>
            <person name="Cros-Aarteil S."/>
            <person name="Calhoun S."/>
            <person name="Haridas S."/>
            <person name="Kuo A."/>
            <person name="Mondo S."/>
            <person name="Pangilinan J."/>
            <person name="Riley R."/>
            <person name="LaButti K."/>
            <person name="Andreopoulos B."/>
            <person name="Lipzen A."/>
            <person name="Chen C."/>
            <person name="Yanf M."/>
            <person name="Daum C."/>
            <person name="Ng V."/>
            <person name="Clum A."/>
            <person name="Steindorff A."/>
            <person name="Ohm R."/>
            <person name="Martin F."/>
            <person name="Silar P."/>
            <person name="Natvig D."/>
            <person name="Lalanne C."/>
            <person name="Gautier V."/>
            <person name="Ament-velasquez S.L."/>
            <person name="Kruys A."/>
            <person name="Hutchinson M.I."/>
            <person name="Powell A.J."/>
            <person name="Barry K."/>
            <person name="Miller A.N."/>
            <person name="Grigoriev I.V."/>
            <person name="Debuchy R."/>
            <person name="Gladieux P."/>
            <person name="Thoren M.H."/>
            <person name="Johannesson H."/>
        </authorList>
    </citation>
    <scope>NUCLEOTIDE SEQUENCE</scope>
    <source>
        <strain evidence="2">SMH2392-1A</strain>
    </source>
</reference>
<accession>A0AA40A5K6</accession>
<feature type="chain" id="PRO_5041215645" description="Secreted protein" evidence="1">
    <location>
        <begin position="25"/>
        <end position="115"/>
    </location>
</feature>
<protein>
    <recommendedName>
        <fullName evidence="4">Secreted protein</fullName>
    </recommendedName>
</protein>
<keyword evidence="1" id="KW-0732">Signal</keyword>
<organism evidence="2 3">
    <name type="scientific">Lasiosphaeria miniovina</name>
    <dbReference type="NCBI Taxonomy" id="1954250"/>
    <lineage>
        <taxon>Eukaryota</taxon>
        <taxon>Fungi</taxon>
        <taxon>Dikarya</taxon>
        <taxon>Ascomycota</taxon>
        <taxon>Pezizomycotina</taxon>
        <taxon>Sordariomycetes</taxon>
        <taxon>Sordariomycetidae</taxon>
        <taxon>Sordariales</taxon>
        <taxon>Lasiosphaeriaceae</taxon>
        <taxon>Lasiosphaeria</taxon>
    </lineage>
</organism>
<comment type="caution">
    <text evidence="2">The sequence shown here is derived from an EMBL/GenBank/DDBJ whole genome shotgun (WGS) entry which is preliminary data.</text>
</comment>
<keyword evidence="3" id="KW-1185">Reference proteome</keyword>
<evidence type="ECO:0008006" key="4">
    <source>
        <dbReference type="Google" id="ProtNLM"/>
    </source>
</evidence>
<feature type="signal peptide" evidence="1">
    <location>
        <begin position="1"/>
        <end position="24"/>
    </location>
</feature>
<dbReference type="AlphaFoldDB" id="A0AA40A5K6"/>
<dbReference type="GeneID" id="85318144"/>
<dbReference type="EMBL" id="JAUIRO010000006">
    <property type="protein sequence ID" value="KAK0709591.1"/>
    <property type="molecule type" value="Genomic_DNA"/>
</dbReference>
<dbReference type="Proteomes" id="UP001172101">
    <property type="component" value="Unassembled WGS sequence"/>
</dbReference>
<proteinExistence type="predicted"/>
<dbReference type="RefSeq" id="XP_060292895.1">
    <property type="nucleotide sequence ID" value="XM_060434874.1"/>
</dbReference>
<evidence type="ECO:0000313" key="2">
    <source>
        <dbReference type="EMBL" id="KAK0709591.1"/>
    </source>
</evidence>
<name>A0AA40A5K6_9PEZI</name>
<evidence type="ECO:0000256" key="1">
    <source>
        <dbReference type="SAM" id="SignalP"/>
    </source>
</evidence>